<organism evidence="1 2">
    <name type="scientific">Desulfocucumis palustris</name>
    <dbReference type="NCBI Taxonomy" id="1898651"/>
    <lineage>
        <taxon>Bacteria</taxon>
        <taxon>Bacillati</taxon>
        <taxon>Bacillota</taxon>
        <taxon>Clostridia</taxon>
        <taxon>Eubacteriales</taxon>
        <taxon>Desulfocucumaceae</taxon>
        <taxon>Desulfocucumis</taxon>
    </lineage>
</organism>
<protein>
    <recommendedName>
        <fullName evidence="3">DUF3795 domain-containing protein</fullName>
    </recommendedName>
</protein>
<dbReference type="RefSeq" id="WP_104372206.1">
    <property type="nucleotide sequence ID" value="NZ_BFAV01000123.1"/>
</dbReference>
<reference evidence="2" key="1">
    <citation type="submission" date="2018-02" db="EMBL/GenBank/DDBJ databases">
        <title>Genome sequence of Desulfocucumis palustris strain NAW-5.</title>
        <authorList>
            <person name="Watanabe M."/>
            <person name="Kojima H."/>
            <person name="Fukui M."/>
        </authorList>
    </citation>
    <scope>NUCLEOTIDE SEQUENCE [LARGE SCALE GENOMIC DNA]</scope>
    <source>
        <strain evidence="2">NAW-5</strain>
    </source>
</reference>
<keyword evidence="2" id="KW-1185">Reference proteome</keyword>
<proteinExistence type="predicted"/>
<evidence type="ECO:0008006" key="3">
    <source>
        <dbReference type="Google" id="ProtNLM"/>
    </source>
</evidence>
<gene>
    <name evidence="1" type="ORF">DCCM_2984</name>
</gene>
<sequence length="115" mass="12645">MSGMIAYCGLVCSSCPSFLATKNNDDAAREKTAAYLAGKFGLYVKPEDINCDGCLTEGGRLLDFCRSCEIKKCCSARGLENCARCDQQQCEKLIKFHEFSPEAKACFYALKKELG</sequence>
<dbReference type="InterPro" id="IPR024227">
    <property type="entry name" value="DUF3795"/>
</dbReference>
<accession>A0A2L2XDS9</accession>
<dbReference type="EMBL" id="BFAV01000123">
    <property type="protein sequence ID" value="GBF33873.1"/>
    <property type="molecule type" value="Genomic_DNA"/>
</dbReference>
<evidence type="ECO:0000313" key="1">
    <source>
        <dbReference type="EMBL" id="GBF33873.1"/>
    </source>
</evidence>
<dbReference type="Pfam" id="PF12675">
    <property type="entry name" value="DUF3795"/>
    <property type="match status" value="1"/>
</dbReference>
<dbReference type="AlphaFoldDB" id="A0A2L2XDS9"/>
<dbReference type="OrthoDB" id="9803966at2"/>
<comment type="caution">
    <text evidence="1">The sequence shown here is derived from an EMBL/GenBank/DDBJ whole genome shotgun (WGS) entry which is preliminary data.</text>
</comment>
<name>A0A2L2XDS9_9FIRM</name>
<evidence type="ECO:0000313" key="2">
    <source>
        <dbReference type="Proteomes" id="UP000239549"/>
    </source>
</evidence>
<dbReference type="Proteomes" id="UP000239549">
    <property type="component" value="Unassembled WGS sequence"/>
</dbReference>